<evidence type="ECO:0000256" key="1">
    <source>
        <dbReference type="SAM" id="Coils"/>
    </source>
</evidence>
<evidence type="ECO:0000256" key="2">
    <source>
        <dbReference type="SAM" id="MobiDB-lite"/>
    </source>
</evidence>
<feature type="compositionally biased region" description="Acidic residues" evidence="2">
    <location>
        <begin position="699"/>
        <end position="723"/>
    </location>
</feature>
<dbReference type="InterPro" id="IPR038440">
    <property type="entry name" value="FimV_C_sf"/>
</dbReference>
<evidence type="ECO:0000313" key="4">
    <source>
        <dbReference type="Proteomes" id="UP001501757"/>
    </source>
</evidence>
<dbReference type="NCBIfam" id="TIGR03504">
    <property type="entry name" value="FimV_Cterm"/>
    <property type="match status" value="1"/>
</dbReference>
<evidence type="ECO:0008006" key="5">
    <source>
        <dbReference type="Google" id="ProtNLM"/>
    </source>
</evidence>
<feature type="compositionally biased region" description="Acidic residues" evidence="2">
    <location>
        <begin position="344"/>
        <end position="396"/>
    </location>
</feature>
<feature type="compositionally biased region" description="Acidic residues" evidence="2">
    <location>
        <begin position="568"/>
        <end position="599"/>
    </location>
</feature>
<dbReference type="EMBL" id="BAAAEI010000006">
    <property type="protein sequence ID" value="GAA0352769.1"/>
    <property type="molecule type" value="Genomic_DNA"/>
</dbReference>
<feature type="compositionally biased region" description="Acidic residues" evidence="2">
    <location>
        <begin position="755"/>
        <end position="766"/>
    </location>
</feature>
<feature type="compositionally biased region" description="Basic and acidic residues" evidence="2">
    <location>
        <begin position="604"/>
        <end position="614"/>
    </location>
</feature>
<organism evidence="3 4">
    <name type="scientific">Bowmanella denitrificans</name>
    <dbReference type="NCBI Taxonomy" id="366582"/>
    <lineage>
        <taxon>Bacteria</taxon>
        <taxon>Pseudomonadati</taxon>
        <taxon>Pseudomonadota</taxon>
        <taxon>Gammaproteobacteria</taxon>
        <taxon>Alteromonadales</taxon>
        <taxon>Alteromonadaceae</taxon>
        <taxon>Bowmanella</taxon>
    </lineage>
</organism>
<dbReference type="Gene3D" id="1.20.58.2200">
    <property type="match status" value="1"/>
</dbReference>
<dbReference type="InterPro" id="IPR020012">
    <property type="entry name" value="LysM_FimV"/>
</dbReference>
<dbReference type="InterPro" id="IPR020011">
    <property type="entry name" value="FimV_C"/>
</dbReference>
<feature type="compositionally biased region" description="Acidic residues" evidence="2">
    <location>
        <begin position="550"/>
        <end position="560"/>
    </location>
</feature>
<feature type="region of interest" description="Disordered" evidence="2">
    <location>
        <begin position="664"/>
        <end position="815"/>
    </location>
</feature>
<name>A0ABP3GR03_9ALTE</name>
<feature type="coiled-coil region" evidence="1">
    <location>
        <begin position="64"/>
        <end position="203"/>
    </location>
</feature>
<proteinExistence type="predicted"/>
<evidence type="ECO:0000313" key="3">
    <source>
        <dbReference type="EMBL" id="GAA0352769.1"/>
    </source>
</evidence>
<gene>
    <name evidence="3" type="ORF">GCM10009092_16420</name>
</gene>
<feature type="compositionally biased region" description="Acidic residues" evidence="2">
    <location>
        <begin position="665"/>
        <end position="674"/>
    </location>
</feature>
<dbReference type="Proteomes" id="UP001501757">
    <property type="component" value="Unassembled WGS sequence"/>
</dbReference>
<reference evidence="4" key="1">
    <citation type="journal article" date="2019" name="Int. J. Syst. Evol. Microbiol.">
        <title>The Global Catalogue of Microorganisms (GCM) 10K type strain sequencing project: providing services to taxonomists for standard genome sequencing and annotation.</title>
        <authorList>
            <consortium name="The Broad Institute Genomics Platform"/>
            <consortium name="The Broad Institute Genome Sequencing Center for Infectious Disease"/>
            <person name="Wu L."/>
            <person name="Ma J."/>
        </authorList>
    </citation>
    <scope>NUCLEOTIDE SEQUENCE [LARGE SCALE GENOMIC DNA]</scope>
    <source>
        <strain evidence="4">JCM 13378</strain>
    </source>
</reference>
<accession>A0ABP3GR03</accession>
<feature type="region of interest" description="Disordered" evidence="2">
    <location>
        <begin position="491"/>
        <end position="631"/>
    </location>
</feature>
<keyword evidence="1" id="KW-0175">Coiled coil</keyword>
<keyword evidence="4" id="KW-1185">Reference proteome</keyword>
<feature type="compositionally biased region" description="Low complexity" evidence="2">
    <location>
        <begin position="242"/>
        <end position="252"/>
    </location>
</feature>
<feature type="compositionally biased region" description="Acidic residues" evidence="2">
    <location>
        <begin position="509"/>
        <end position="528"/>
    </location>
</feature>
<feature type="region of interest" description="Disordered" evidence="2">
    <location>
        <begin position="242"/>
        <end position="268"/>
    </location>
</feature>
<dbReference type="NCBIfam" id="TIGR03505">
    <property type="entry name" value="FimV_core"/>
    <property type="match status" value="1"/>
</dbReference>
<protein>
    <recommendedName>
        <fullName evidence="5">LysM domain-containing protein</fullName>
    </recommendedName>
</protein>
<comment type="caution">
    <text evidence="3">The sequence shown here is derived from an EMBL/GenBank/DDBJ whole genome shotgun (WGS) entry which is preliminary data.</text>
</comment>
<feature type="region of interest" description="Disordered" evidence="2">
    <location>
        <begin position="327"/>
        <end position="452"/>
    </location>
</feature>
<sequence length="914" mass="101720">MVYGPIESNDTLWRIAQRYRQNQSLSIYQVMVAIYELNPNAFEQQNLNLMVDGAMLRLPSEQYIARIDAELARQKAELDEQALKRATTATPSPGASLNKAINSASADELAQTRQAIEAKLSNLDQENRQQFDSLRQQIAASIDSVQALLLENNQVLQRLDKVNEDIEALRQSQEQDKTQLSSLLEQQNELVDFSREIKQQQEVERQQSWFNSPATMVAATLIPTLLLLGGLAMWLRRRNNEPQAAASPTQAPAPAPVLEDNPMDDLSDALTDELSGELETDDKDDDLFGEELLDDVLTDELEESLDAALGEDFDDFQDLADEMLVPEDKPKQEEASNGGLLDQGDLDDLFSDEQELLDEISDMDDGQAIDLSEVEESPATAPDDDDNWDDELDDMLESSPGGDEKPEISIDELLDEPMAQDSQVEDDSLDLDKLDKESSLSNEMIEQLDQEIASQGKQLDELTDELLMELEQVDNLQDDLADELLAELENENLLEDEEVESGVRADSESGLDDLSDELLSELEAENTEIPETQQERTDDAGQADATQYDLTDELLAELEAENPQLEDATSEIEQPDTAGDDLSDELLAELEADEADLDAPAELAEDKTDNRQEPMAEEESAESQDMQVSADELETMLDEDVAQTEIQDDEIDQELAEFEQALDAFEQEVPEQDTDTQQAADAEVDTPTAEQADKAADEPGLDDILDDDALEQALADMEDESLTSDELAKELDELPALGDWLENKGTTAKAKVSDDDQMLDELESSDFDQMLESMDAESEQESEDVKPDEPELDLEALLNEHLQDPEPPKPLAESEEDFLDIDALLSESLEAEEEPTVEKELNLDVDLDQYSGVKDDEDVVDVDKDSGLGAKLDLARAYLEMEDKESAIELLQQVVEKGSPEQQQEAQTILNNLE</sequence>
<feature type="compositionally biased region" description="Acidic residues" evidence="2">
    <location>
        <begin position="491"/>
        <end position="500"/>
    </location>
</feature>